<name>A0A1B6NQX5_9ZZZZ</name>
<accession>A0A1B6NQX5</accession>
<feature type="non-terminal residue" evidence="1">
    <location>
        <position position="1"/>
    </location>
</feature>
<organism evidence="1">
    <name type="scientific">marine sediment metagenome</name>
    <dbReference type="NCBI Taxonomy" id="412755"/>
    <lineage>
        <taxon>unclassified sequences</taxon>
        <taxon>metagenomes</taxon>
        <taxon>ecological metagenomes</taxon>
    </lineage>
</organism>
<reference evidence="1" key="1">
    <citation type="submission" date="2013-11" db="EMBL/GenBank/DDBJ databases">
        <title>Microbial diversity, functional groups and degradation webs in Northern and Southern Mediterranean and Red Sea marine crude oil polluted sites.</title>
        <authorList>
            <person name="Daffonchio D."/>
            <person name="Mapelli F."/>
            <person name="Ferrer M."/>
            <person name="Richter M."/>
            <person name="Cherif A."/>
            <person name="Malkawi H.I."/>
            <person name="Yakimov M.M."/>
            <person name="Abdel-Fattah Y.R."/>
            <person name="Blaghen M."/>
            <person name="Golyshin P.N."/>
            <person name="Kalogerakis N."/>
            <person name="Boon N."/>
            <person name="Magagnini M."/>
            <person name="Fava F."/>
        </authorList>
    </citation>
    <scope>NUCLEOTIDE SEQUENCE</scope>
</reference>
<gene>
    <name evidence="1" type="ORF">MGSAQ_002751</name>
</gene>
<protein>
    <submittedName>
        <fullName evidence="1">Uncharacterized protein</fullName>
    </submittedName>
</protein>
<comment type="caution">
    <text evidence="1">The sequence shown here is derived from an EMBL/GenBank/DDBJ whole genome shotgun (WGS) entry which is preliminary data.</text>
</comment>
<dbReference type="EMBL" id="AYSL01001586">
    <property type="protein sequence ID" value="KTF05753.1"/>
    <property type="molecule type" value="Genomic_DNA"/>
</dbReference>
<evidence type="ECO:0000313" key="1">
    <source>
        <dbReference type="EMBL" id="KTF05753.1"/>
    </source>
</evidence>
<sequence>VGMHWVSFRGVIHGPETERWHERPFLAD</sequence>
<dbReference type="AlphaFoldDB" id="A0A1B6NQX5"/>
<proteinExistence type="predicted"/>